<protein>
    <recommendedName>
        <fullName evidence="3">F-box domain-containing protein</fullName>
    </recommendedName>
</protein>
<dbReference type="EMBL" id="JACGCI010000104">
    <property type="protein sequence ID" value="KAF6745549.1"/>
    <property type="molecule type" value="Genomic_DNA"/>
</dbReference>
<comment type="caution">
    <text evidence="1">The sequence shown here is derived from an EMBL/GenBank/DDBJ whole genome shotgun (WGS) entry which is preliminary data.</text>
</comment>
<sequence>MSSASKLQQDLDCEIARLEQALIVLKRRRNALSPVSQLPSELLSKIFYLSLRFIQADRRSRTKILPEDTRLSISHVAHHWRTVALESPELWSEIHVRDTTKVEYLALARNNSKMQPLYVEGYNINLTGAAGVRYVLQTEPHRINGVTLHAPIEVMRSLLPYLKRCCEAIEFLYLELPRRVQTPLDSTDHDIFFNIPKLRNLGICYWDTLLIPTSFQPSSLVKLELYFTRSPSAQVTRSAFAALRAIASTLKNLFLSFLSRSSSPDFWNNFDRSPIDMPSLEVAFLVARTPGVLPELVSLIRPPSSFSEVYIAGEGSAATPDEYHAIVSALQRTYSSIYSPNFLRVRRPVQAAADSNAIEVIADLKPTHKNIQTNSTTNSIRTVIIPSSNSSLPISSPGSHPLPIPFPNSSDWLFGSQRVIVLEVDLPVAFWRAFSRIPTLSTIYYCAKRAEDGFLQALEEIVANEGPFKGDETYFPSLHTVYPIFSEEDIAWDIEYARSLAILLGKAWAKSSASGSSLTLLQFVGCSSESLDKETVCILRSVVRGVLAWNDQEWNCREPSEGDAIDIAPEDTT</sequence>
<name>A0A8H6LXB3_9AGAR</name>
<dbReference type="Gene3D" id="1.20.1280.50">
    <property type="match status" value="1"/>
</dbReference>
<keyword evidence="2" id="KW-1185">Reference proteome</keyword>
<evidence type="ECO:0000313" key="2">
    <source>
        <dbReference type="Proteomes" id="UP000521943"/>
    </source>
</evidence>
<gene>
    <name evidence="1" type="ORF">DFP72DRAFT_925537</name>
</gene>
<evidence type="ECO:0000313" key="1">
    <source>
        <dbReference type="EMBL" id="KAF6745549.1"/>
    </source>
</evidence>
<dbReference type="Proteomes" id="UP000521943">
    <property type="component" value="Unassembled WGS sequence"/>
</dbReference>
<dbReference type="AlphaFoldDB" id="A0A8H6LXB3"/>
<evidence type="ECO:0008006" key="3">
    <source>
        <dbReference type="Google" id="ProtNLM"/>
    </source>
</evidence>
<accession>A0A8H6LXB3</accession>
<reference evidence="1 2" key="1">
    <citation type="submission" date="2020-07" db="EMBL/GenBank/DDBJ databases">
        <title>Comparative genomics of pyrophilous fungi reveals a link between fire events and developmental genes.</title>
        <authorList>
            <consortium name="DOE Joint Genome Institute"/>
            <person name="Steindorff A.S."/>
            <person name="Carver A."/>
            <person name="Calhoun S."/>
            <person name="Stillman K."/>
            <person name="Liu H."/>
            <person name="Lipzen A."/>
            <person name="Pangilinan J."/>
            <person name="Labutti K."/>
            <person name="Bruns T.D."/>
            <person name="Grigoriev I.V."/>
        </authorList>
    </citation>
    <scope>NUCLEOTIDE SEQUENCE [LARGE SCALE GENOMIC DNA]</scope>
    <source>
        <strain evidence="1 2">CBS 144469</strain>
    </source>
</reference>
<organism evidence="1 2">
    <name type="scientific">Ephemerocybe angulata</name>
    <dbReference type="NCBI Taxonomy" id="980116"/>
    <lineage>
        <taxon>Eukaryota</taxon>
        <taxon>Fungi</taxon>
        <taxon>Dikarya</taxon>
        <taxon>Basidiomycota</taxon>
        <taxon>Agaricomycotina</taxon>
        <taxon>Agaricomycetes</taxon>
        <taxon>Agaricomycetidae</taxon>
        <taxon>Agaricales</taxon>
        <taxon>Agaricineae</taxon>
        <taxon>Psathyrellaceae</taxon>
        <taxon>Ephemerocybe</taxon>
    </lineage>
</organism>
<proteinExistence type="predicted"/>
<dbReference type="OrthoDB" id="3365698at2759"/>